<feature type="chain" id="PRO_5038022956" evidence="3">
    <location>
        <begin position="19"/>
        <end position="354"/>
    </location>
</feature>
<reference evidence="7" key="1">
    <citation type="journal article" date="2014" name="Int. J. Syst. Evol. Microbiol.">
        <title>Complete genome sequence of Corynebacterium casei LMG S-19264T (=DSM 44701T), isolated from a smear-ripened cheese.</title>
        <authorList>
            <consortium name="US DOE Joint Genome Institute (JGI-PGF)"/>
            <person name="Walter F."/>
            <person name="Albersmeier A."/>
            <person name="Kalinowski J."/>
            <person name="Ruckert C."/>
        </authorList>
    </citation>
    <scope>NUCLEOTIDE SEQUENCE</scope>
    <source>
        <strain evidence="7">CGMCC 1.12726</strain>
    </source>
</reference>
<dbReference type="Gene3D" id="2.40.30.170">
    <property type="match status" value="1"/>
</dbReference>
<dbReference type="EMBL" id="BMFO01000003">
    <property type="protein sequence ID" value="GGF94280.1"/>
    <property type="molecule type" value="Genomic_DNA"/>
</dbReference>
<evidence type="ECO:0000259" key="6">
    <source>
        <dbReference type="Pfam" id="PF25975"/>
    </source>
</evidence>
<dbReference type="InterPro" id="IPR006143">
    <property type="entry name" value="RND_pump_MFP"/>
</dbReference>
<comment type="caution">
    <text evidence="7">The sequence shown here is derived from an EMBL/GenBank/DDBJ whole genome shotgun (WGS) entry which is preliminary data.</text>
</comment>
<reference evidence="7" key="2">
    <citation type="submission" date="2020-09" db="EMBL/GenBank/DDBJ databases">
        <authorList>
            <person name="Sun Q."/>
            <person name="Zhou Y."/>
        </authorList>
    </citation>
    <scope>NUCLEOTIDE SEQUENCE</scope>
    <source>
        <strain evidence="7">CGMCC 1.12726</strain>
    </source>
</reference>
<dbReference type="Gene3D" id="2.40.420.20">
    <property type="match status" value="1"/>
</dbReference>
<dbReference type="AlphaFoldDB" id="A0A917FMQ1"/>
<dbReference type="Proteomes" id="UP000632858">
    <property type="component" value="Unassembled WGS sequence"/>
</dbReference>
<feature type="coiled-coil region" evidence="2">
    <location>
        <begin position="97"/>
        <end position="162"/>
    </location>
</feature>
<dbReference type="PROSITE" id="PS51257">
    <property type="entry name" value="PROKAR_LIPOPROTEIN"/>
    <property type="match status" value="1"/>
</dbReference>
<dbReference type="InterPro" id="IPR058792">
    <property type="entry name" value="Beta-barrel_RND_2"/>
</dbReference>
<feature type="signal peptide" evidence="3">
    <location>
        <begin position="1"/>
        <end position="18"/>
    </location>
</feature>
<dbReference type="Pfam" id="PF25876">
    <property type="entry name" value="HH_MFP_RND"/>
    <property type="match status" value="1"/>
</dbReference>
<name>A0A917FMQ1_9GAMM</name>
<dbReference type="InterPro" id="IPR058649">
    <property type="entry name" value="CzcB_C"/>
</dbReference>
<dbReference type="GO" id="GO:1990281">
    <property type="term" value="C:efflux pump complex"/>
    <property type="evidence" value="ECO:0007669"/>
    <property type="project" value="TreeGrafter"/>
</dbReference>
<proteinExistence type="inferred from homology"/>
<dbReference type="NCBIfam" id="TIGR01730">
    <property type="entry name" value="RND_mfp"/>
    <property type="match status" value="1"/>
</dbReference>
<evidence type="ECO:0000256" key="2">
    <source>
        <dbReference type="SAM" id="Coils"/>
    </source>
</evidence>
<evidence type="ECO:0000259" key="5">
    <source>
        <dbReference type="Pfam" id="PF25954"/>
    </source>
</evidence>
<comment type="similarity">
    <text evidence="1">Belongs to the membrane fusion protein (MFP) (TC 8.A.1) family.</text>
</comment>
<feature type="domain" description="CusB-like beta-barrel" evidence="5">
    <location>
        <begin position="204"/>
        <end position="274"/>
    </location>
</feature>
<feature type="domain" description="Multidrug resistance protein MdtA-like alpha-helical hairpin" evidence="4">
    <location>
        <begin position="99"/>
        <end position="166"/>
    </location>
</feature>
<evidence type="ECO:0000313" key="8">
    <source>
        <dbReference type="Proteomes" id="UP000632858"/>
    </source>
</evidence>
<accession>A0A917FMQ1</accession>
<dbReference type="SUPFAM" id="SSF111369">
    <property type="entry name" value="HlyD-like secretion proteins"/>
    <property type="match status" value="1"/>
</dbReference>
<dbReference type="GO" id="GO:0015562">
    <property type="term" value="F:efflux transmembrane transporter activity"/>
    <property type="evidence" value="ECO:0007669"/>
    <property type="project" value="TreeGrafter"/>
</dbReference>
<evidence type="ECO:0000313" key="7">
    <source>
        <dbReference type="EMBL" id="GGF94280.1"/>
    </source>
</evidence>
<dbReference type="PANTHER" id="PTHR30469:SF18">
    <property type="entry name" value="RESISTANCE-NODULATION-CELL DIVISION (RND) EFFLUX MEMBRANE FUSION PROTEIN-RELATED"/>
    <property type="match status" value="1"/>
</dbReference>
<keyword evidence="8" id="KW-1185">Reference proteome</keyword>
<dbReference type="InterPro" id="IPR058624">
    <property type="entry name" value="MdtA-like_HH"/>
</dbReference>
<feature type="domain" description="CzcB-like C-terminal circularly permuted SH3-like" evidence="6">
    <location>
        <begin position="285"/>
        <end position="337"/>
    </location>
</feature>
<keyword evidence="2" id="KW-0175">Coiled coil</keyword>
<sequence>MKNTVLALALSAALAACSAPPPSAPGMDLKAIAAVTPQAASSDAGSRWDGVIEAAQQADLTAQTAGRVASVAVDVNDRVAAGQVLLRLTGVEQRAGAEAARAQAAAARAQAVEAEATYRRFAGLAQQQYVSEQQLDQALAARNAAQAAARAAEANVAQAMQQADYTQVRAPYAGVVAQRLVEPGESVSPGQPLLRVFNPGRFRIQVQVPQGVAAALRAAPQADITLADGRVLAASEVIVYPGADADAHSVTVRVQLPADAGALMPGQVASVRFPAGGAGAGAVWLPQSALWQRGELTGVYVLGKDRLLLRQVRVGERRGDRVEVLSGLAKGERVAADPVRAAQALAEFRAAQER</sequence>
<dbReference type="PANTHER" id="PTHR30469">
    <property type="entry name" value="MULTIDRUG RESISTANCE PROTEIN MDTA"/>
    <property type="match status" value="1"/>
</dbReference>
<organism evidence="7 8">
    <name type="scientific">Arenimonas maotaiensis</name>
    <dbReference type="NCBI Taxonomy" id="1446479"/>
    <lineage>
        <taxon>Bacteria</taxon>
        <taxon>Pseudomonadati</taxon>
        <taxon>Pseudomonadota</taxon>
        <taxon>Gammaproteobacteria</taxon>
        <taxon>Lysobacterales</taxon>
        <taxon>Lysobacteraceae</taxon>
        <taxon>Arenimonas</taxon>
    </lineage>
</organism>
<gene>
    <name evidence="7" type="ORF">GCM10010960_15030</name>
</gene>
<keyword evidence="3" id="KW-0732">Signal</keyword>
<dbReference type="Gene3D" id="1.10.287.470">
    <property type="entry name" value="Helix hairpin bin"/>
    <property type="match status" value="1"/>
</dbReference>
<protein>
    <submittedName>
        <fullName evidence="7">Hemolysin D</fullName>
    </submittedName>
</protein>
<dbReference type="Pfam" id="PF25954">
    <property type="entry name" value="Beta-barrel_RND_2"/>
    <property type="match status" value="1"/>
</dbReference>
<evidence type="ECO:0000256" key="3">
    <source>
        <dbReference type="SAM" id="SignalP"/>
    </source>
</evidence>
<evidence type="ECO:0000256" key="1">
    <source>
        <dbReference type="ARBA" id="ARBA00009477"/>
    </source>
</evidence>
<evidence type="ECO:0000259" key="4">
    <source>
        <dbReference type="Pfam" id="PF25876"/>
    </source>
</evidence>
<dbReference type="Pfam" id="PF25975">
    <property type="entry name" value="CzcB_C"/>
    <property type="match status" value="1"/>
</dbReference>
<dbReference type="Gene3D" id="2.40.50.100">
    <property type="match status" value="1"/>
</dbReference>
<dbReference type="RefSeq" id="WP_188449537.1">
    <property type="nucleotide sequence ID" value="NZ_BMFO01000003.1"/>
</dbReference>